<dbReference type="AlphaFoldDB" id="A0AAW2ZLZ9"/>
<evidence type="ECO:0000256" key="3">
    <source>
        <dbReference type="PROSITE-ProRule" id="PRU00221"/>
    </source>
</evidence>
<keyword evidence="5" id="KW-1185">Reference proteome</keyword>
<dbReference type="PANTHER" id="PTHR44019:SF8">
    <property type="entry name" value="POC1 CENTRIOLAR PROTEIN HOMOLOG"/>
    <property type="match status" value="1"/>
</dbReference>
<keyword evidence="1 3" id="KW-0853">WD repeat</keyword>
<accession>A0AAW2ZLZ9</accession>
<dbReference type="Pfam" id="PF00400">
    <property type="entry name" value="WD40"/>
    <property type="match status" value="1"/>
</dbReference>
<dbReference type="InterPro" id="IPR001680">
    <property type="entry name" value="WD40_rpt"/>
</dbReference>
<reference evidence="4 5" key="1">
    <citation type="submission" date="2024-03" db="EMBL/GenBank/DDBJ databases">
        <title>The Acrasis kona genome and developmental transcriptomes reveal deep origins of eukaryotic multicellular pathways.</title>
        <authorList>
            <person name="Sheikh S."/>
            <person name="Fu C.-J."/>
            <person name="Brown M.W."/>
            <person name="Baldauf S.L."/>
        </authorList>
    </citation>
    <scope>NUCLEOTIDE SEQUENCE [LARGE SCALE GENOMIC DNA]</scope>
    <source>
        <strain evidence="4 5">ATCC MYA-3509</strain>
    </source>
</reference>
<dbReference type="Gene3D" id="2.130.10.10">
    <property type="entry name" value="YVTN repeat-like/Quinoprotein amine dehydrogenase"/>
    <property type="match status" value="2"/>
</dbReference>
<dbReference type="PROSITE" id="PS50082">
    <property type="entry name" value="WD_REPEATS_2"/>
    <property type="match status" value="1"/>
</dbReference>
<feature type="repeat" description="WD" evidence="3">
    <location>
        <begin position="82"/>
        <end position="116"/>
    </location>
</feature>
<dbReference type="SUPFAM" id="SSF50978">
    <property type="entry name" value="WD40 repeat-like"/>
    <property type="match status" value="1"/>
</dbReference>
<name>A0AAW2ZLZ9_9EUKA</name>
<proteinExistence type="predicted"/>
<keyword evidence="2" id="KW-0677">Repeat</keyword>
<comment type="caution">
    <text evidence="4">The sequence shown here is derived from an EMBL/GenBank/DDBJ whole genome shotgun (WGS) entry which is preliminary data.</text>
</comment>
<dbReference type="InterPro" id="IPR050505">
    <property type="entry name" value="WDR55/POC1"/>
</dbReference>
<sequence>MPNLCVIHEDDSIKVYNGIGEQLFSANESGELFPDVKGWYLRECNLLVISEDNDAANQDNETDMLYPAHVYQPKSGGSSIMLPGHYNGIEVVVDSPDAKYIASCGNDGRIKIHDLKGDLISAYDHEANHLVFASCGWLVVVKNEELIVIDVNKENPDFNISIKGTEGINVRQIVRSFFVNRLSTYGQSPNHIAVWNLETAEKLLEIDFEDHVYCVTPLTDQIDSQIILCGTENEIYECNVTGSEATQEVIPDMTDYTCVPVALNWGHGRCVAFGREKAVIVYDVTTKKVVREFTCNEEVDEIQCLGDSLIACMDGSGSVYLWDIDMGELIKKIDEVKEVL</sequence>
<dbReference type="PANTHER" id="PTHR44019">
    <property type="entry name" value="WD REPEAT-CONTAINING PROTEIN 55"/>
    <property type="match status" value="1"/>
</dbReference>
<organism evidence="4 5">
    <name type="scientific">Acrasis kona</name>
    <dbReference type="NCBI Taxonomy" id="1008807"/>
    <lineage>
        <taxon>Eukaryota</taxon>
        <taxon>Discoba</taxon>
        <taxon>Heterolobosea</taxon>
        <taxon>Tetramitia</taxon>
        <taxon>Eutetramitia</taxon>
        <taxon>Acrasidae</taxon>
        <taxon>Acrasis</taxon>
    </lineage>
</organism>
<evidence type="ECO:0000256" key="2">
    <source>
        <dbReference type="ARBA" id="ARBA00022737"/>
    </source>
</evidence>
<dbReference type="InterPro" id="IPR036322">
    <property type="entry name" value="WD40_repeat_dom_sf"/>
</dbReference>
<dbReference type="SMART" id="SM00320">
    <property type="entry name" value="WD40"/>
    <property type="match status" value="2"/>
</dbReference>
<dbReference type="InterPro" id="IPR015943">
    <property type="entry name" value="WD40/YVTN_repeat-like_dom_sf"/>
</dbReference>
<gene>
    <name evidence="4" type="ORF">AKO1_011410</name>
</gene>
<evidence type="ECO:0000313" key="5">
    <source>
        <dbReference type="Proteomes" id="UP001431209"/>
    </source>
</evidence>
<dbReference type="EMBL" id="JAOPGA020001589">
    <property type="protein sequence ID" value="KAL0489697.1"/>
    <property type="molecule type" value="Genomic_DNA"/>
</dbReference>
<protein>
    <submittedName>
        <fullName evidence="4">WD repeat-containing protein</fullName>
    </submittedName>
</protein>
<dbReference type="Proteomes" id="UP001431209">
    <property type="component" value="Unassembled WGS sequence"/>
</dbReference>
<evidence type="ECO:0000313" key="4">
    <source>
        <dbReference type="EMBL" id="KAL0489697.1"/>
    </source>
</evidence>
<evidence type="ECO:0000256" key="1">
    <source>
        <dbReference type="ARBA" id="ARBA00022574"/>
    </source>
</evidence>